<keyword evidence="3" id="KW-0997">Cell inner membrane</keyword>
<feature type="domain" description="Mce/MlaD" evidence="9">
    <location>
        <begin position="292"/>
        <end position="398"/>
    </location>
</feature>
<keyword evidence="4 8" id="KW-0812">Transmembrane</keyword>
<accession>A0A2V1K0G1</accession>
<sequence>MTDSQERLTTPAELTITRRRTRRISLVWLVPVVAALIGLSMLVNTWLSKGPVITISFATATGLEAGKTPVKYKDVTVGGVSAIELSDDGKEVLVTVNMIKTGLKLTREDTRFWVVRPRIGMSGVSGIDTLLSGAYIAVDLGQSDETARKFVGLENPPTVITGTPGRSFILHAQDLGSLDIGSPVYYRRIPVGRVAAYSLDESGRRVNVQIFVDAPYDKYVRTDTRFWNASGVDLTLGANGLNLQTESLASILAGGIAFHQPTLGNGEQAQEHSVFALSPDEATALAPPDGPGQYLELRFQQSLRGLAIGAPVLFSGVNLGKVMSLSLDYDETTKRFPTVVGVMVYPQRLGPVLNKLTRLEGDTDAQMADFLASLVAHGLRAQANTGNLLTGQLYISLNFVPDATPVEFNPDADPLVLPTIDSGFGQMEEQISSIVAKINRIPFADIGRNLNASLANLDRTLAQINSRVLPDVAGTLDQAQRTLKSTGSMLSEDAPLQQNLNETLLGIQRATRSLQTLTDVLGRSPDALLRGLPTQQPPMPGSGRDPSREMLP</sequence>
<feature type="domain" description="Mce/MlaD" evidence="9">
    <location>
        <begin position="50"/>
        <end position="139"/>
    </location>
</feature>
<evidence type="ECO:0000256" key="1">
    <source>
        <dbReference type="ARBA" id="ARBA00004533"/>
    </source>
</evidence>
<evidence type="ECO:0000313" key="11">
    <source>
        <dbReference type="Proteomes" id="UP000245212"/>
    </source>
</evidence>
<comment type="subcellular location">
    <subcellularLocation>
        <location evidence="1">Cell inner membrane</location>
    </subcellularLocation>
</comment>
<keyword evidence="2" id="KW-1003">Cell membrane</keyword>
<evidence type="ECO:0000259" key="9">
    <source>
        <dbReference type="Pfam" id="PF02470"/>
    </source>
</evidence>
<evidence type="ECO:0000256" key="7">
    <source>
        <dbReference type="SAM" id="MobiDB-lite"/>
    </source>
</evidence>
<dbReference type="PANTHER" id="PTHR30462:SF0">
    <property type="entry name" value="INTERMEMBRANE TRANSPORT PROTEIN YEBT"/>
    <property type="match status" value="1"/>
</dbReference>
<comment type="caution">
    <text evidence="10">The sequence shown here is derived from an EMBL/GenBank/DDBJ whole genome shotgun (WGS) entry which is preliminary data.</text>
</comment>
<evidence type="ECO:0000256" key="5">
    <source>
        <dbReference type="ARBA" id="ARBA00022989"/>
    </source>
</evidence>
<reference evidence="11" key="1">
    <citation type="submission" date="2018-05" db="EMBL/GenBank/DDBJ databases">
        <authorList>
            <person name="Li Y."/>
        </authorList>
    </citation>
    <scope>NUCLEOTIDE SEQUENCE [LARGE SCALE GENOMIC DNA]</scope>
    <source>
        <strain evidence="11">3d-2-2</strain>
    </source>
</reference>
<dbReference type="Proteomes" id="UP000245212">
    <property type="component" value="Unassembled WGS sequence"/>
</dbReference>
<evidence type="ECO:0000256" key="4">
    <source>
        <dbReference type="ARBA" id="ARBA00022692"/>
    </source>
</evidence>
<dbReference type="RefSeq" id="WP_109060081.1">
    <property type="nucleotide sequence ID" value="NZ_QETA01000001.1"/>
</dbReference>
<organism evidence="10 11">
    <name type="scientific">Corticimicrobacter populi</name>
    <dbReference type="NCBI Taxonomy" id="2175229"/>
    <lineage>
        <taxon>Bacteria</taxon>
        <taxon>Pseudomonadati</taxon>
        <taxon>Pseudomonadota</taxon>
        <taxon>Betaproteobacteria</taxon>
        <taxon>Burkholderiales</taxon>
        <taxon>Alcaligenaceae</taxon>
        <taxon>Corticimicrobacter</taxon>
    </lineage>
</organism>
<dbReference type="EMBL" id="QETA01000001">
    <property type="protein sequence ID" value="PWF24676.1"/>
    <property type="molecule type" value="Genomic_DNA"/>
</dbReference>
<dbReference type="PANTHER" id="PTHR30462">
    <property type="entry name" value="INTERMEMBRANE TRANSPORT PROTEIN PQIB-RELATED"/>
    <property type="match status" value="1"/>
</dbReference>
<dbReference type="InterPro" id="IPR051800">
    <property type="entry name" value="PqiA-PqiB_transport"/>
</dbReference>
<keyword evidence="11" id="KW-1185">Reference proteome</keyword>
<dbReference type="Pfam" id="PF02470">
    <property type="entry name" value="MlaD"/>
    <property type="match status" value="3"/>
</dbReference>
<evidence type="ECO:0000256" key="6">
    <source>
        <dbReference type="ARBA" id="ARBA00023136"/>
    </source>
</evidence>
<evidence type="ECO:0000256" key="8">
    <source>
        <dbReference type="SAM" id="Phobius"/>
    </source>
</evidence>
<evidence type="ECO:0000256" key="3">
    <source>
        <dbReference type="ARBA" id="ARBA00022519"/>
    </source>
</evidence>
<keyword evidence="6 8" id="KW-0472">Membrane</keyword>
<dbReference type="InterPro" id="IPR003399">
    <property type="entry name" value="Mce/MlaD"/>
</dbReference>
<dbReference type="GO" id="GO:0005886">
    <property type="term" value="C:plasma membrane"/>
    <property type="evidence" value="ECO:0007669"/>
    <property type="project" value="UniProtKB-SubCell"/>
</dbReference>
<evidence type="ECO:0000313" key="10">
    <source>
        <dbReference type="EMBL" id="PWF24676.1"/>
    </source>
</evidence>
<evidence type="ECO:0000256" key="2">
    <source>
        <dbReference type="ARBA" id="ARBA00022475"/>
    </source>
</evidence>
<feature type="domain" description="Mce/MlaD" evidence="9">
    <location>
        <begin position="165"/>
        <end position="226"/>
    </location>
</feature>
<name>A0A2V1K0G1_9BURK</name>
<dbReference type="AlphaFoldDB" id="A0A2V1K0G1"/>
<proteinExistence type="predicted"/>
<feature type="transmembrane region" description="Helical" evidence="8">
    <location>
        <begin position="26"/>
        <end position="47"/>
    </location>
</feature>
<gene>
    <name evidence="10" type="ORF">DD235_00295</name>
</gene>
<protein>
    <submittedName>
        <fullName evidence="10">Mammalian cell entry protein</fullName>
    </submittedName>
</protein>
<keyword evidence="5 8" id="KW-1133">Transmembrane helix</keyword>
<feature type="region of interest" description="Disordered" evidence="7">
    <location>
        <begin position="527"/>
        <end position="552"/>
    </location>
</feature>